<reference evidence="1 2" key="1">
    <citation type="submission" date="2020-08" db="EMBL/GenBank/DDBJ databases">
        <title>Genomic Encyclopedia of Type Strains, Phase III (KMG-III): the genomes of soil and plant-associated and newly described type strains.</title>
        <authorList>
            <person name="Whitman W."/>
        </authorList>
    </citation>
    <scope>NUCLEOTIDE SEQUENCE [LARGE SCALE GENOMIC DNA]</scope>
    <source>
        <strain evidence="1 2">CECT 8799</strain>
    </source>
</reference>
<keyword evidence="2" id="KW-1185">Reference proteome</keyword>
<sequence length="1470" mass="159884">MAEKTITGTGASLVKIGSSSGHTIIDKSGLLRRLHYFDGKFLRAPDLLLEQQALLNQVRIANRAGGAGVVHGYDCLLSGGELSIGTGMAIDNAGRALMLHEDIRVGIAELIEKSRAALAVEQRVAVVEKADTGGFDDCVLHTEEPPLGVAESSDLYLITLHHAEAYCGEEDVYGKLCSEACTTSTERSYIIEGIEVRATPLELTVPLKQSQAVALGEAHLRSRVASAYFEQERRQVAAQISASGLTSSLWCLGAAAATGNGVPIAVLGRRGGTTLFLDAWTARRERMEVPPRHYWAYRMMMRPWKVFLAQILQFQCQLRACLTATDPEAPCKKLVDFDPCADTRKVAGKAAEGMRLLLDRMGAVAGRLAEFDESVLAAADFDFAKDLSQLERNYQKLVDVSRIAVPDRLMINCGIVEVPSAGYLPVNANSTVSVNEQVTRMFGPGVDLRFCVVRPDFVAHALEEAQHMERICLLQGLEDAAKKPRVDVLVPNGEIQQLEVESRGTGYRANIQLRGELFALGWPRKVLSRLSALRGNETVEAAEFSSVISYAATVSRQLPEVSGAARGERLTSGGFSFYCAAQSGRQAALQTATLAAARRAADSVLNLLGEGDTAERLSSGLRINTNIDALAGSTLVPGTALWLDLKTERNPFELATGESTDVRGKCTVVVSRTINNVNQLTVEERRISGQLHITQGAAQKTDTKLVGRLIADGTWQQVTLADGERSERSEPVELDEKVIISRAALAGLPPSISIAIVNPSFFAGLDNVQLLFERSWVSVTESRARVLLRYQSKYTSSGAEKFVAGIATNLAAAEGSEEFVFAEASLVEDSAVLKPGNEFHSASLNALSAIGKATDNNGFADRAGKLLFPPPQKLPEELRILARESWVLFHRRREKTCEQITVPEVLVRERQYRIYHIHLPVEIDVDKLAEELAADADGVIAGFKPKAVTTVAFAPGLAAVETSHGDVRSDWQAAVQVDADTHIGVIASEGEVIDDGEALADARLQRLTDLLAPVSEPADDLELLSINRVPASLAAGEVDGVIVYFTKAVATECHMVYRLLTSNPDEMGKKWEEYKSEDTSVSLTHFIRQEGGEVLSSSPRFESGSETFYGTGTAAELDASWDLLGDGPVSRVITMGVEDTEEQEQITSKQALRIARVLDNSVDESRVSYEVAPSRLFRACPKATILIAETQCHDVYFITSQTDNPSAILMRLQELAKNGKITAEMLQNGDGENAFSHLQPLDFYLDSDQLEKVSVEQFRQKWLSALGGGSPSGFTGYYLTLTDKGHMEEELVKQQAEKINNLMEVERGMLLTAVNGSDLGDEVVEFPVQCPALTVVLFPIKPLRLAEAIESVALVRGSETGDSTEPVLSMELANIVRFDSNNELIRDELFAAAIERLDSSDTKIKTLEQISMDGTAGEKDEARAKALLKVLKEEGLANRNAKVVVREANAKEKVEIVRSSFVLDRGIVLK</sequence>
<dbReference type="RefSeq" id="WP_183463012.1">
    <property type="nucleotide sequence ID" value="NZ_JACHWZ010000024.1"/>
</dbReference>
<accession>A0A7W4WF72</accession>
<proteinExistence type="predicted"/>
<gene>
    <name evidence="1" type="ORF">FHS09_003972</name>
</gene>
<comment type="caution">
    <text evidence="1">The sequence shown here is derived from an EMBL/GenBank/DDBJ whole genome shotgun (WGS) entry which is preliminary data.</text>
</comment>
<name>A0A7W4WF72_9GAMM</name>
<organism evidence="1 2">
    <name type="scientific">Microbulbifer rhizosphaerae</name>
    <dbReference type="NCBI Taxonomy" id="1562603"/>
    <lineage>
        <taxon>Bacteria</taxon>
        <taxon>Pseudomonadati</taxon>
        <taxon>Pseudomonadota</taxon>
        <taxon>Gammaproteobacteria</taxon>
        <taxon>Cellvibrionales</taxon>
        <taxon>Microbulbiferaceae</taxon>
        <taxon>Microbulbifer</taxon>
    </lineage>
</organism>
<protein>
    <submittedName>
        <fullName evidence="1">Uncharacterized protein</fullName>
    </submittedName>
</protein>
<evidence type="ECO:0000313" key="1">
    <source>
        <dbReference type="EMBL" id="MBB3063120.1"/>
    </source>
</evidence>
<evidence type="ECO:0000313" key="2">
    <source>
        <dbReference type="Proteomes" id="UP000535937"/>
    </source>
</evidence>
<dbReference type="EMBL" id="JACHWZ010000024">
    <property type="protein sequence ID" value="MBB3063120.1"/>
    <property type="molecule type" value="Genomic_DNA"/>
</dbReference>
<dbReference type="Proteomes" id="UP000535937">
    <property type="component" value="Unassembled WGS sequence"/>
</dbReference>